<gene>
    <name evidence="2" type="ORF">ARMGADRAFT_692593</name>
</gene>
<keyword evidence="1" id="KW-1133">Transmembrane helix</keyword>
<protein>
    <submittedName>
        <fullName evidence="2">Uncharacterized protein</fullName>
    </submittedName>
</protein>
<feature type="transmembrane region" description="Helical" evidence="1">
    <location>
        <begin position="129"/>
        <end position="156"/>
    </location>
</feature>
<reference evidence="3" key="1">
    <citation type="journal article" date="2017" name="Nat. Ecol. Evol.">
        <title>Genome expansion and lineage-specific genetic innovations in the forest pathogenic fungi Armillaria.</title>
        <authorList>
            <person name="Sipos G."/>
            <person name="Prasanna A.N."/>
            <person name="Walter M.C."/>
            <person name="O'Connor E."/>
            <person name="Balint B."/>
            <person name="Krizsan K."/>
            <person name="Kiss B."/>
            <person name="Hess J."/>
            <person name="Varga T."/>
            <person name="Slot J."/>
            <person name="Riley R."/>
            <person name="Boka B."/>
            <person name="Rigling D."/>
            <person name="Barry K."/>
            <person name="Lee J."/>
            <person name="Mihaltcheva S."/>
            <person name="LaButti K."/>
            <person name="Lipzen A."/>
            <person name="Waldron R."/>
            <person name="Moloney N.M."/>
            <person name="Sperisen C."/>
            <person name="Kredics L."/>
            <person name="Vagvoelgyi C."/>
            <person name="Patrignani A."/>
            <person name="Fitzpatrick D."/>
            <person name="Nagy I."/>
            <person name="Doyle S."/>
            <person name="Anderson J.B."/>
            <person name="Grigoriev I.V."/>
            <person name="Gueldener U."/>
            <person name="Muensterkoetter M."/>
            <person name="Nagy L.G."/>
        </authorList>
    </citation>
    <scope>NUCLEOTIDE SEQUENCE [LARGE SCALE GENOMIC DNA]</scope>
    <source>
        <strain evidence="3">Ar21-2</strain>
    </source>
</reference>
<name>A0A2H3E4T6_ARMGA</name>
<accession>A0A2H3E4T6</accession>
<organism evidence="2 3">
    <name type="scientific">Armillaria gallica</name>
    <name type="common">Bulbous honey fungus</name>
    <name type="synonym">Armillaria bulbosa</name>
    <dbReference type="NCBI Taxonomy" id="47427"/>
    <lineage>
        <taxon>Eukaryota</taxon>
        <taxon>Fungi</taxon>
        <taxon>Dikarya</taxon>
        <taxon>Basidiomycota</taxon>
        <taxon>Agaricomycotina</taxon>
        <taxon>Agaricomycetes</taxon>
        <taxon>Agaricomycetidae</taxon>
        <taxon>Agaricales</taxon>
        <taxon>Marasmiineae</taxon>
        <taxon>Physalacriaceae</taxon>
        <taxon>Armillaria</taxon>
    </lineage>
</organism>
<keyword evidence="1" id="KW-0472">Membrane</keyword>
<dbReference type="AlphaFoldDB" id="A0A2H3E4T6"/>
<dbReference type="EMBL" id="KZ293650">
    <property type="protein sequence ID" value="PBK96347.1"/>
    <property type="molecule type" value="Genomic_DNA"/>
</dbReference>
<keyword evidence="1" id="KW-0812">Transmembrane</keyword>
<dbReference type="Proteomes" id="UP000217790">
    <property type="component" value="Unassembled WGS sequence"/>
</dbReference>
<evidence type="ECO:0000313" key="3">
    <source>
        <dbReference type="Proteomes" id="UP000217790"/>
    </source>
</evidence>
<proteinExistence type="predicted"/>
<dbReference type="InParanoid" id="A0A2H3E4T6"/>
<keyword evidence="3" id="KW-1185">Reference proteome</keyword>
<evidence type="ECO:0000313" key="2">
    <source>
        <dbReference type="EMBL" id="PBK96347.1"/>
    </source>
</evidence>
<evidence type="ECO:0000256" key="1">
    <source>
        <dbReference type="SAM" id="Phobius"/>
    </source>
</evidence>
<sequence>MLTLLSLTSNQTTRPWSRTWPAPPLSTTRLRAIMITKDIHLRWTVHHLQARTPSHLTNSPSRLRLIIMMTAILLSSCVQNRLGIPTLTQMYTVTTTRFAFSSLCHIAIRQSSKLDAICGSSLLSWMRSLSLYFVLISLLSAYLNSVLVFGICHGGYVRANSKISRE</sequence>